<sequence length="89" mass="10222">MLYLAHSGIISEDIIKNNEGKNATSLYEKVLNNETAKSLKNLLKPLQEFYTLTKAIYLVVHAKEFEDFSGWVEIAKAHDLPPFYDVFDE</sequence>
<dbReference type="AlphaFoldDB" id="U2RT42"/>
<dbReference type="EMBL" id="AWVP01000083">
    <property type="protein sequence ID" value="ERK56723.1"/>
    <property type="molecule type" value="Genomic_DNA"/>
</dbReference>
<dbReference type="HOGENOM" id="CLU_2450385_0_0_9"/>
<dbReference type="eggNOG" id="ENOG502Z93A">
    <property type="taxonomic scope" value="Bacteria"/>
</dbReference>
<keyword evidence="2" id="KW-1185">Reference proteome</keyword>
<name>U2RT42_9BACL</name>
<comment type="caution">
    <text evidence="1">The sequence shown here is derived from an EMBL/GenBank/DDBJ whole genome shotgun (WGS) entry which is preliminary data.</text>
</comment>
<reference evidence="1 2" key="1">
    <citation type="submission" date="2013-08" db="EMBL/GenBank/DDBJ databases">
        <authorList>
            <person name="Weinstock G."/>
            <person name="Sodergren E."/>
            <person name="Wylie T."/>
            <person name="Fulton L."/>
            <person name="Fulton R."/>
            <person name="Fronick C."/>
            <person name="O'Laughlin M."/>
            <person name="Godfrey J."/>
            <person name="Miner T."/>
            <person name="Herter B."/>
            <person name="Appelbaum E."/>
            <person name="Cordes M."/>
            <person name="Lek S."/>
            <person name="Wollam A."/>
            <person name="Pepin K.H."/>
            <person name="Palsikar V.B."/>
            <person name="Mitreva M."/>
            <person name="Wilson R.K."/>
        </authorList>
    </citation>
    <scope>NUCLEOTIDE SEQUENCE [LARGE SCALE GENOMIC DNA]</scope>
    <source>
        <strain evidence="1 2">ATCC 700627</strain>
    </source>
</reference>
<proteinExistence type="predicted"/>
<evidence type="ECO:0000313" key="1">
    <source>
        <dbReference type="EMBL" id="ERK56723.1"/>
    </source>
</evidence>
<accession>U2RT42</accession>
<dbReference type="PATRIC" id="fig|1321820.3.peg.1279"/>
<gene>
    <name evidence="1" type="ORF">HMPREF1983_01319</name>
</gene>
<dbReference type="Proteomes" id="UP000016637">
    <property type="component" value="Unassembled WGS sequence"/>
</dbReference>
<protein>
    <submittedName>
        <fullName evidence="1">Uncharacterized protein</fullName>
    </submittedName>
</protein>
<organism evidence="1 2">
    <name type="scientific">Gemella bergeri ATCC 700627</name>
    <dbReference type="NCBI Taxonomy" id="1321820"/>
    <lineage>
        <taxon>Bacteria</taxon>
        <taxon>Bacillati</taxon>
        <taxon>Bacillota</taxon>
        <taxon>Bacilli</taxon>
        <taxon>Bacillales</taxon>
        <taxon>Gemellaceae</taxon>
        <taxon>Gemella</taxon>
    </lineage>
</organism>
<evidence type="ECO:0000313" key="2">
    <source>
        <dbReference type="Proteomes" id="UP000016637"/>
    </source>
</evidence>